<evidence type="ECO:0000313" key="1">
    <source>
        <dbReference type="EMBL" id="RRT52969.1"/>
    </source>
</evidence>
<organism evidence="1 2">
    <name type="scientific">Ensete ventricosum</name>
    <name type="common">Abyssinian banana</name>
    <name type="synonym">Musa ensete</name>
    <dbReference type="NCBI Taxonomy" id="4639"/>
    <lineage>
        <taxon>Eukaryota</taxon>
        <taxon>Viridiplantae</taxon>
        <taxon>Streptophyta</taxon>
        <taxon>Embryophyta</taxon>
        <taxon>Tracheophyta</taxon>
        <taxon>Spermatophyta</taxon>
        <taxon>Magnoliopsida</taxon>
        <taxon>Liliopsida</taxon>
        <taxon>Zingiberales</taxon>
        <taxon>Musaceae</taxon>
        <taxon>Ensete</taxon>
    </lineage>
</organism>
<sequence length="69" mass="7888">MTEVTASGKFRISNKLLMRDGVEGVETENRGMHLYTQLQERSEETGPRREEKLLFSSLPLPCGRPVDHE</sequence>
<comment type="caution">
    <text evidence="1">The sequence shown here is derived from an EMBL/GenBank/DDBJ whole genome shotgun (WGS) entry which is preliminary data.</text>
</comment>
<dbReference type="Proteomes" id="UP000287651">
    <property type="component" value="Unassembled WGS sequence"/>
</dbReference>
<accession>A0A444DJI8</accession>
<proteinExistence type="predicted"/>
<dbReference type="EMBL" id="AMZH03011385">
    <property type="protein sequence ID" value="RRT52969.1"/>
    <property type="molecule type" value="Genomic_DNA"/>
</dbReference>
<gene>
    <name evidence="1" type="ORF">B296_00038477</name>
</gene>
<dbReference type="AlphaFoldDB" id="A0A444DJI8"/>
<protein>
    <submittedName>
        <fullName evidence="1">Uncharacterized protein</fullName>
    </submittedName>
</protein>
<name>A0A444DJI8_ENSVE</name>
<evidence type="ECO:0000313" key="2">
    <source>
        <dbReference type="Proteomes" id="UP000287651"/>
    </source>
</evidence>
<reference evidence="1 2" key="1">
    <citation type="journal article" date="2014" name="Agronomy (Basel)">
        <title>A Draft Genome Sequence for Ensete ventricosum, the Drought-Tolerant Tree Against Hunger.</title>
        <authorList>
            <person name="Harrison J."/>
            <person name="Moore K.A."/>
            <person name="Paszkiewicz K."/>
            <person name="Jones T."/>
            <person name="Grant M."/>
            <person name="Ambacheew D."/>
            <person name="Muzemil S."/>
            <person name="Studholme D.J."/>
        </authorList>
    </citation>
    <scope>NUCLEOTIDE SEQUENCE [LARGE SCALE GENOMIC DNA]</scope>
</reference>